<evidence type="ECO:0000313" key="4">
    <source>
        <dbReference type="Proteomes" id="UP001500390"/>
    </source>
</evidence>
<comment type="caution">
    <text evidence="3">The sequence shown here is derived from an EMBL/GenBank/DDBJ whole genome shotgun (WGS) entry which is preliminary data.</text>
</comment>
<feature type="region of interest" description="Disordered" evidence="1">
    <location>
        <begin position="51"/>
        <end position="101"/>
    </location>
</feature>
<dbReference type="RefSeq" id="WP_246196944.1">
    <property type="nucleotide sequence ID" value="NZ_BAABFX010000042.1"/>
</dbReference>
<dbReference type="InterPro" id="IPR005243">
    <property type="entry name" value="THIRX-like_proc"/>
</dbReference>
<dbReference type="Pfam" id="PF13192">
    <property type="entry name" value="Thioredoxin_3"/>
    <property type="match status" value="1"/>
</dbReference>
<dbReference type="EMBL" id="BAABFX010000042">
    <property type="protein sequence ID" value="GAA4401327.1"/>
    <property type="molecule type" value="Genomic_DNA"/>
</dbReference>
<dbReference type="SUPFAM" id="SSF52833">
    <property type="entry name" value="Thioredoxin-like"/>
    <property type="match status" value="1"/>
</dbReference>
<dbReference type="PANTHER" id="PTHR36450">
    <property type="entry name" value="THIOREDOXIN"/>
    <property type="match status" value="1"/>
</dbReference>
<evidence type="ECO:0000256" key="1">
    <source>
        <dbReference type="SAM" id="MobiDB-lite"/>
    </source>
</evidence>
<dbReference type="PANTHER" id="PTHR36450:SF1">
    <property type="entry name" value="THIOREDOXIN"/>
    <property type="match status" value="1"/>
</dbReference>
<protein>
    <recommendedName>
        <fullName evidence="2">Thioredoxin-like fold domain-containing protein</fullName>
    </recommendedName>
</protein>
<sequence>MIIKVLGPGCHNCHTLEKNVRAALAGLGIEAPIESVTDYGEIAGYGVLRTRGSSSTRRSSCRGACRSPMRSPDCSPPAPDGAGPDGAGIAAHPAPGPPVLR</sequence>
<evidence type="ECO:0000313" key="3">
    <source>
        <dbReference type="EMBL" id="GAA4401327.1"/>
    </source>
</evidence>
<evidence type="ECO:0000259" key="2">
    <source>
        <dbReference type="Pfam" id="PF13192"/>
    </source>
</evidence>
<reference evidence="4" key="1">
    <citation type="journal article" date="2019" name="Int. J. Syst. Evol. Microbiol.">
        <title>The Global Catalogue of Microorganisms (GCM) 10K type strain sequencing project: providing services to taxonomists for standard genome sequencing and annotation.</title>
        <authorList>
            <consortium name="The Broad Institute Genomics Platform"/>
            <consortium name="The Broad Institute Genome Sequencing Center for Infectious Disease"/>
            <person name="Wu L."/>
            <person name="Ma J."/>
        </authorList>
    </citation>
    <scope>NUCLEOTIDE SEQUENCE [LARGE SCALE GENOMIC DNA]</scope>
    <source>
        <strain evidence="4">JCM 17738</strain>
    </source>
</reference>
<dbReference type="Proteomes" id="UP001500390">
    <property type="component" value="Unassembled WGS sequence"/>
</dbReference>
<proteinExistence type="predicted"/>
<feature type="compositionally biased region" description="Low complexity" evidence="1">
    <location>
        <begin position="51"/>
        <end position="67"/>
    </location>
</feature>
<dbReference type="InterPro" id="IPR036249">
    <property type="entry name" value="Thioredoxin-like_sf"/>
</dbReference>
<name>A0ABP8K7E8_9MICO</name>
<accession>A0ABP8K7E8</accession>
<dbReference type="Gene3D" id="3.40.30.10">
    <property type="entry name" value="Glutaredoxin"/>
    <property type="match status" value="1"/>
</dbReference>
<feature type="domain" description="Thioredoxin-like fold" evidence="2">
    <location>
        <begin position="1"/>
        <end position="50"/>
    </location>
</feature>
<dbReference type="InterPro" id="IPR012336">
    <property type="entry name" value="Thioredoxin-like_fold"/>
</dbReference>
<keyword evidence="4" id="KW-1185">Reference proteome</keyword>
<organism evidence="3 4">
    <name type="scientific">Ornithinibacter aureus</name>
    <dbReference type="NCBI Taxonomy" id="622664"/>
    <lineage>
        <taxon>Bacteria</taxon>
        <taxon>Bacillati</taxon>
        <taxon>Actinomycetota</taxon>
        <taxon>Actinomycetes</taxon>
        <taxon>Micrococcales</taxon>
        <taxon>Intrasporangiaceae</taxon>
        <taxon>Ornithinibacter</taxon>
    </lineage>
</organism>
<gene>
    <name evidence="3" type="ORF">GCM10023153_29590</name>
</gene>